<dbReference type="SMART" id="SM00028">
    <property type="entry name" value="TPR"/>
    <property type="match status" value="2"/>
</dbReference>
<sequence length="359" mass="40459">MKKLVLGISLLVATTTFAQKDELKSLKKIYDKEQPSAEEFAKYKETLTKLEAVATTEDDKTASNFYKSMSPLVEMSTLGATPAPMQIAKILNPDAFTKMVDGMRSTLDYETKTGKQVFTSEINETIKSFRPIFTQMALTYNNAKKYKEASRVFYNSYRLDPKDVSYLENAGITALQASEFVDGEKYYREMKAVGFKGTGLGKFHSKEAEVLKTIAALASTNNNIEQAKIDFKEALALNPDDLQLEIDHANLYYRLNDIESYKKLITAVIAKDPNNAQLQYNVGFLALSDDEKLVEEINANLKNKAKYDELMTKRKAMFTTALPYFEKAHQLDAANEDTKTILRLTYETLGMKDKAASVK</sequence>
<comment type="caution">
    <text evidence="2">The sequence shown here is derived from an EMBL/GenBank/DDBJ whole genome shotgun (WGS) entry which is preliminary data.</text>
</comment>
<keyword evidence="1" id="KW-0802">TPR repeat</keyword>
<dbReference type="Gene3D" id="1.25.40.10">
    <property type="entry name" value="Tetratricopeptide repeat domain"/>
    <property type="match status" value="1"/>
</dbReference>
<accession>A0ABR7IUI0</accession>
<feature type="repeat" description="TPR" evidence="1">
    <location>
        <begin position="208"/>
        <end position="241"/>
    </location>
</feature>
<reference evidence="2 3" key="1">
    <citation type="submission" date="2020-08" db="EMBL/GenBank/DDBJ databases">
        <title>Description of novel Flavobacterium F-408 isolate.</title>
        <authorList>
            <person name="Saticioglu I.B."/>
            <person name="Duman M."/>
            <person name="Altun S."/>
        </authorList>
    </citation>
    <scope>NUCLEOTIDE SEQUENCE [LARGE SCALE GENOMIC DNA]</scope>
    <source>
        <strain evidence="2 3">F-408</strain>
    </source>
</reference>
<dbReference type="RefSeq" id="WP_166124678.1">
    <property type="nucleotide sequence ID" value="NZ_JAANOQ010000001.1"/>
</dbReference>
<proteinExistence type="predicted"/>
<evidence type="ECO:0000313" key="3">
    <source>
        <dbReference type="Proteomes" id="UP000605990"/>
    </source>
</evidence>
<name>A0ABR7IUI0_9FLAO</name>
<dbReference type="Pfam" id="PF13181">
    <property type="entry name" value="TPR_8"/>
    <property type="match status" value="1"/>
</dbReference>
<gene>
    <name evidence="2" type="ORF">H8R27_00870</name>
</gene>
<organism evidence="2 3">
    <name type="scientific">Flavobacterium bernardetii</name>
    <dbReference type="NCBI Taxonomy" id="2813823"/>
    <lineage>
        <taxon>Bacteria</taxon>
        <taxon>Pseudomonadati</taxon>
        <taxon>Bacteroidota</taxon>
        <taxon>Flavobacteriia</taxon>
        <taxon>Flavobacteriales</taxon>
        <taxon>Flavobacteriaceae</taxon>
        <taxon>Flavobacterium</taxon>
    </lineage>
</organism>
<evidence type="ECO:0000313" key="2">
    <source>
        <dbReference type="EMBL" id="MBC5833426.1"/>
    </source>
</evidence>
<feature type="repeat" description="TPR" evidence="1">
    <location>
        <begin position="130"/>
        <end position="163"/>
    </location>
</feature>
<dbReference type="EMBL" id="JACRUN010000001">
    <property type="protein sequence ID" value="MBC5833426.1"/>
    <property type="molecule type" value="Genomic_DNA"/>
</dbReference>
<dbReference type="InterPro" id="IPR019734">
    <property type="entry name" value="TPR_rpt"/>
</dbReference>
<dbReference type="Proteomes" id="UP000605990">
    <property type="component" value="Unassembled WGS sequence"/>
</dbReference>
<keyword evidence="3" id="KW-1185">Reference proteome</keyword>
<evidence type="ECO:0000256" key="1">
    <source>
        <dbReference type="PROSITE-ProRule" id="PRU00339"/>
    </source>
</evidence>
<dbReference type="PROSITE" id="PS50005">
    <property type="entry name" value="TPR"/>
    <property type="match status" value="2"/>
</dbReference>
<dbReference type="SUPFAM" id="SSF48452">
    <property type="entry name" value="TPR-like"/>
    <property type="match status" value="1"/>
</dbReference>
<protein>
    <submittedName>
        <fullName evidence="2">Tetratricopeptide repeat protein</fullName>
    </submittedName>
</protein>
<dbReference type="InterPro" id="IPR011990">
    <property type="entry name" value="TPR-like_helical_dom_sf"/>
</dbReference>